<protein>
    <submittedName>
        <fullName evidence="8">SulP family inorganic anion transporter</fullName>
    </submittedName>
</protein>
<dbReference type="CDD" id="cd07042">
    <property type="entry name" value="STAS_SulP_like_sulfate_transporter"/>
    <property type="match status" value="1"/>
</dbReference>
<dbReference type="EMBL" id="JADJZA010000002">
    <property type="protein sequence ID" value="MBK9296518.1"/>
    <property type="molecule type" value="Genomic_DNA"/>
</dbReference>
<dbReference type="InterPro" id="IPR001902">
    <property type="entry name" value="SLC26A/SulP_fam"/>
</dbReference>
<dbReference type="Gene3D" id="3.30.750.24">
    <property type="entry name" value="STAS domain"/>
    <property type="match status" value="1"/>
</dbReference>
<dbReference type="Pfam" id="PF01740">
    <property type="entry name" value="STAS"/>
    <property type="match status" value="1"/>
</dbReference>
<dbReference type="PANTHER" id="PTHR11814">
    <property type="entry name" value="SULFATE TRANSPORTER"/>
    <property type="match status" value="1"/>
</dbReference>
<dbReference type="InterPro" id="IPR011547">
    <property type="entry name" value="SLC26A/SulP_dom"/>
</dbReference>
<dbReference type="Proteomes" id="UP000727993">
    <property type="component" value="Unassembled WGS sequence"/>
</dbReference>
<feature type="transmembrane region" description="Helical" evidence="6">
    <location>
        <begin position="318"/>
        <end position="337"/>
    </location>
</feature>
<comment type="caution">
    <text evidence="8">The sequence shown here is derived from an EMBL/GenBank/DDBJ whole genome shotgun (WGS) entry which is preliminary data.</text>
</comment>
<accession>A0A936TCR0</accession>
<keyword evidence="3 6" id="KW-1133">Transmembrane helix</keyword>
<dbReference type="AlphaFoldDB" id="A0A936TCR0"/>
<feature type="compositionally biased region" description="Basic and acidic residues" evidence="5">
    <location>
        <begin position="556"/>
        <end position="584"/>
    </location>
</feature>
<feature type="transmembrane region" description="Helical" evidence="6">
    <location>
        <begin position="234"/>
        <end position="253"/>
    </location>
</feature>
<evidence type="ECO:0000313" key="8">
    <source>
        <dbReference type="EMBL" id="MBK9296518.1"/>
    </source>
</evidence>
<evidence type="ECO:0000313" key="9">
    <source>
        <dbReference type="Proteomes" id="UP000727993"/>
    </source>
</evidence>
<dbReference type="PROSITE" id="PS50801">
    <property type="entry name" value="STAS"/>
    <property type="match status" value="1"/>
</dbReference>
<gene>
    <name evidence="8" type="ORF">IPN02_06615</name>
</gene>
<feature type="domain" description="STAS" evidence="7">
    <location>
        <begin position="435"/>
        <end position="538"/>
    </location>
</feature>
<evidence type="ECO:0000259" key="7">
    <source>
        <dbReference type="PROSITE" id="PS50801"/>
    </source>
</evidence>
<dbReference type="SUPFAM" id="SSF52091">
    <property type="entry name" value="SpoIIaa-like"/>
    <property type="match status" value="1"/>
</dbReference>
<keyword evidence="4 6" id="KW-0472">Membrane</keyword>
<feature type="transmembrane region" description="Helical" evidence="6">
    <location>
        <begin position="193"/>
        <end position="214"/>
    </location>
</feature>
<evidence type="ECO:0000256" key="6">
    <source>
        <dbReference type="SAM" id="Phobius"/>
    </source>
</evidence>
<feature type="transmembrane region" description="Helical" evidence="6">
    <location>
        <begin position="64"/>
        <end position="84"/>
    </location>
</feature>
<dbReference type="InterPro" id="IPR002645">
    <property type="entry name" value="STAS_dom"/>
</dbReference>
<dbReference type="GO" id="GO:0055085">
    <property type="term" value="P:transmembrane transport"/>
    <property type="evidence" value="ECO:0007669"/>
    <property type="project" value="InterPro"/>
</dbReference>
<evidence type="ECO:0000256" key="3">
    <source>
        <dbReference type="ARBA" id="ARBA00022989"/>
    </source>
</evidence>
<comment type="subcellular location">
    <subcellularLocation>
        <location evidence="1">Membrane</location>
        <topology evidence="1">Multi-pass membrane protein</topology>
    </subcellularLocation>
</comment>
<evidence type="ECO:0000256" key="5">
    <source>
        <dbReference type="SAM" id="MobiDB-lite"/>
    </source>
</evidence>
<proteinExistence type="predicted"/>
<evidence type="ECO:0000256" key="1">
    <source>
        <dbReference type="ARBA" id="ARBA00004141"/>
    </source>
</evidence>
<dbReference type="InterPro" id="IPR036513">
    <property type="entry name" value="STAS_dom_sf"/>
</dbReference>
<sequence length="608" mass="64339">MAVEVQVGFVLRRRPDRGDQRGGAADPRVDGVRVGGQRPGQVGLYAAPLALVGYAMFGGSRVMVYAAAGSVAAVSANVVAGLNATSPTQAVAFTAALAVAAGLVFIVAGLAKMGWILNFMSKAVMAGFITGMAIQIIVGQIGNITGVKASSGNTFQKLWSELSHIGDWNWTSTVLGLLAIALIFGIQRFMKLVPAALTAVVLASIYVAIANPTINLVAKIPKGLPSFTVPTRLSWSTWGTLLLGGAVVALVGFSEGWGSASSIARTTHDDLDSNQEFRAFGVGLVGSGILGGMPVTGSLSKSSAAMAAGAKSQMSNGILAVVVLLTLLVLAPAFQWLPEAALGAVVINAMWGSANPTKVIKLRNVDRVDFVLGLVTLLLVLAFDLLPAMVAGIIMSIIYLVYRTSFPGRAELGQDSKTGDFEALTWISGAQKGDGNPSAQPVPGVMIYRFDSPLVFSNSEAFKNTGQQMLIDAAEKGPLPSTLIIDCEEIFYVDVSGAAALRSLWHFTERYDVKISLARVHQHAREILEADGIIDDLGEEVQCDRRNHRPGAEPGEDAHYPRRDLHPADDQPGEHQRRLSERSQTECLEQFHASLEVVNGRAGSGARR</sequence>
<name>A0A936TCR0_9ACTN</name>
<keyword evidence="2 6" id="KW-0812">Transmembrane</keyword>
<feature type="transmembrane region" description="Helical" evidence="6">
    <location>
        <begin position="123"/>
        <end position="142"/>
    </location>
</feature>
<evidence type="ECO:0000256" key="2">
    <source>
        <dbReference type="ARBA" id="ARBA00022692"/>
    </source>
</evidence>
<evidence type="ECO:0000256" key="4">
    <source>
        <dbReference type="ARBA" id="ARBA00023136"/>
    </source>
</evidence>
<reference evidence="8 9" key="1">
    <citation type="submission" date="2020-10" db="EMBL/GenBank/DDBJ databases">
        <title>Connecting structure to function with the recovery of over 1000 high-quality activated sludge metagenome-assembled genomes encoding full-length rRNA genes using long-read sequencing.</title>
        <authorList>
            <person name="Singleton C.M."/>
            <person name="Petriglieri F."/>
            <person name="Kristensen J.M."/>
            <person name="Kirkegaard R.H."/>
            <person name="Michaelsen T.Y."/>
            <person name="Andersen M.H."/>
            <person name="Karst S.M."/>
            <person name="Dueholm M.S."/>
            <person name="Nielsen P.H."/>
            <person name="Albertsen M."/>
        </authorList>
    </citation>
    <scope>NUCLEOTIDE SEQUENCE [LARGE SCALE GENOMIC DNA]</scope>
    <source>
        <strain evidence="8">Lyne_18-Q3-R50-59_MAXAC.006</strain>
    </source>
</reference>
<feature type="region of interest" description="Disordered" evidence="5">
    <location>
        <begin position="545"/>
        <end position="585"/>
    </location>
</feature>
<feature type="transmembrane region" description="Helical" evidence="6">
    <location>
        <begin position="370"/>
        <end position="402"/>
    </location>
</feature>
<dbReference type="GO" id="GO:0016020">
    <property type="term" value="C:membrane"/>
    <property type="evidence" value="ECO:0007669"/>
    <property type="project" value="UniProtKB-SubCell"/>
</dbReference>
<feature type="transmembrane region" description="Helical" evidence="6">
    <location>
        <begin position="168"/>
        <end position="186"/>
    </location>
</feature>
<feature type="transmembrane region" description="Helical" evidence="6">
    <location>
        <begin position="90"/>
        <end position="111"/>
    </location>
</feature>
<dbReference type="Pfam" id="PF00916">
    <property type="entry name" value="Sulfate_transp"/>
    <property type="match status" value="1"/>
</dbReference>
<organism evidence="8 9">
    <name type="scientific">Candidatus Neomicrothrix subdominans</name>
    <dbReference type="NCBI Taxonomy" id="2954438"/>
    <lineage>
        <taxon>Bacteria</taxon>
        <taxon>Bacillati</taxon>
        <taxon>Actinomycetota</taxon>
        <taxon>Acidimicrobiia</taxon>
        <taxon>Acidimicrobiales</taxon>
        <taxon>Microthrixaceae</taxon>
        <taxon>Candidatus Neomicrothrix</taxon>
    </lineage>
</organism>